<reference evidence="1 2" key="1">
    <citation type="submission" date="2016-03" db="EMBL/GenBank/DDBJ databases">
        <title>Acetic acid bacteria sequencing.</title>
        <authorList>
            <person name="Brandt J."/>
            <person name="Jakob F."/>
            <person name="Vogel R.F."/>
        </authorList>
    </citation>
    <scope>NUCLEOTIDE SEQUENCE [LARGE SCALE GENOMIC DNA]</scope>
    <source>
        <strain evidence="1 2">TMW2.1084</strain>
    </source>
</reference>
<dbReference type="Proteomes" id="UP000189055">
    <property type="component" value="Chromosome"/>
</dbReference>
<evidence type="ECO:0000313" key="2">
    <source>
        <dbReference type="Proteomes" id="UP000189055"/>
    </source>
</evidence>
<gene>
    <name evidence="1" type="ORF">A0U91_05655</name>
</gene>
<sequence>MPIIFEKMTEISRKLPNFVANPLCFFALGLAACSTPTFKPICPQIVPWSTEFQHQAAVEIRANPGLAALPEIARQDVVLRDQVRVCRKAAQ</sequence>
<proteinExistence type="predicted"/>
<evidence type="ECO:0000313" key="1">
    <source>
        <dbReference type="EMBL" id="AQT04532.1"/>
    </source>
</evidence>
<protein>
    <submittedName>
        <fullName evidence="1">Uncharacterized protein</fullName>
    </submittedName>
</protein>
<dbReference type="STRING" id="1076596.A0U91_05655"/>
<dbReference type="EMBL" id="CP014687">
    <property type="protein sequence ID" value="AQT04532.1"/>
    <property type="molecule type" value="Genomic_DNA"/>
</dbReference>
<dbReference type="KEGG" id="aper:A0U91_05655"/>
<dbReference type="AlphaFoldDB" id="A0A1U9LDN7"/>
<accession>A0A1U9LDN7</accession>
<name>A0A1U9LDN7_9PROT</name>
<dbReference type="PROSITE" id="PS51257">
    <property type="entry name" value="PROKAR_LIPOPROTEIN"/>
    <property type="match status" value="1"/>
</dbReference>
<organism evidence="1 2">
    <name type="scientific">Acetobacter persici</name>
    <dbReference type="NCBI Taxonomy" id="1076596"/>
    <lineage>
        <taxon>Bacteria</taxon>
        <taxon>Pseudomonadati</taxon>
        <taxon>Pseudomonadota</taxon>
        <taxon>Alphaproteobacteria</taxon>
        <taxon>Acetobacterales</taxon>
        <taxon>Acetobacteraceae</taxon>
        <taxon>Acetobacter</taxon>
    </lineage>
</organism>